<organism evidence="7 8">
    <name type="scientific">Umbelopsis ramanniana AG</name>
    <dbReference type="NCBI Taxonomy" id="1314678"/>
    <lineage>
        <taxon>Eukaryota</taxon>
        <taxon>Fungi</taxon>
        <taxon>Fungi incertae sedis</taxon>
        <taxon>Mucoromycota</taxon>
        <taxon>Mucoromycotina</taxon>
        <taxon>Umbelopsidomycetes</taxon>
        <taxon>Umbelopsidales</taxon>
        <taxon>Umbelopsidaceae</taxon>
        <taxon>Umbelopsis</taxon>
    </lineage>
</organism>
<dbReference type="InterPro" id="IPR030667">
    <property type="entry name" value="APP-BP1"/>
</dbReference>
<dbReference type="GO" id="GO:0005737">
    <property type="term" value="C:cytoplasm"/>
    <property type="evidence" value="ECO:0007669"/>
    <property type="project" value="TreeGrafter"/>
</dbReference>
<evidence type="ECO:0000256" key="3">
    <source>
        <dbReference type="ARBA" id="ARBA00015407"/>
    </source>
</evidence>
<accession>A0AAD5EGV5</accession>
<dbReference type="PANTHER" id="PTHR10953">
    <property type="entry name" value="UBIQUITIN-ACTIVATING ENZYME E1"/>
    <property type="match status" value="1"/>
</dbReference>
<comment type="similarity">
    <text evidence="2 5">Belongs to the ubiquitin-activating E1 family. ULA1 subfamily.</text>
</comment>
<dbReference type="RefSeq" id="XP_051448196.1">
    <property type="nucleotide sequence ID" value="XM_051586251.1"/>
</dbReference>
<keyword evidence="8" id="KW-1185">Reference proteome</keyword>
<evidence type="ECO:0000313" key="8">
    <source>
        <dbReference type="Proteomes" id="UP001206595"/>
    </source>
</evidence>
<dbReference type="AlphaFoldDB" id="A0AAD5EGV5"/>
<comment type="caution">
    <text evidence="7">The sequence shown here is derived from an EMBL/GenBank/DDBJ whole genome shotgun (WGS) entry which is preliminary data.</text>
</comment>
<evidence type="ECO:0000313" key="7">
    <source>
        <dbReference type="EMBL" id="KAI8583192.1"/>
    </source>
</evidence>
<comment type="pathway">
    <text evidence="1 5">Protein modification; protein neddylation.</text>
</comment>
<dbReference type="GeneID" id="75911599"/>
<dbReference type="InterPro" id="IPR045886">
    <property type="entry name" value="ThiF/MoeB/HesA"/>
</dbReference>
<dbReference type="PIRSF" id="PIRSF039099">
    <property type="entry name" value="APP-BP1"/>
    <property type="match status" value="1"/>
</dbReference>
<sequence length="532" mass="59882">MTAIPDLKAQKYDRQLRLWAASGQAALENANVCLLNATTTGTEILKNLILPGIGSFSIADNAIVNQKDVSSNFFLDTSCIGKSKSLATVEYLRELNEDVKGHHDERSPEYLIVEEPSFFDQFTMVIATSLSDTLALKLANICEATKTPLFLVKCIGFTGMFRIQAGENTIIETHPENSSDLRLDMPFPTLLDYVKEFDFDKMDSSEHGHVPFVVVLQHYLQVWKSKHDGKLPSSYSERNEFKELLKKGMRSYDEENFEEAISHVWRLASTSGVPSELQSILNDPSCENITKDSSNFWIIARAIRDFVQNEGSGLLPLPGKLPDMKADTKGYVRLQQIYRQKAIEDYEAINARVQGLLTSVELLSDAIDSREIEEFCKFASHVKVIRYRTLEQEYLTEPNTTAICQWLEESDPQNNIVHYVMFRAADLFVKEYGSLKDRDEEETVKLLEDCTTNVLTSVGIPNNKAVALTTDRLKPCIINFARYNGAELPNIASLMGGLVAQEVIKIITRQYIPVNNTCIYDGMSATTATYVL</sequence>
<dbReference type="FunFam" id="3.40.50.720:FF:000475">
    <property type="entry name" value="NEDD8-activating enzyme E1 regulatory subunit"/>
    <property type="match status" value="1"/>
</dbReference>
<feature type="domain" description="THIF-type NAD/FAD binding fold" evidence="6">
    <location>
        <begin position="12"/>
        <end position="525"/>
    </location>
</feature>
<dbReference type="Proteomes" id="UP001206595">
    <property type="component" value="Unassembled WGS sequence"/>
</dbReference>
<dbReference type="GO" id="GO:0019781">
    <property type="term" value="F:NEDD8 activating enzyme activity"/>
    <property type="evidence" value="ECO:0007669"/>
    <property type="project" value="UniProtKB-UniRule"/>
</dbReference>
<dbReference type="InterPro" id="IPR035985">
    <property type="entry name" value="Ubiquitin-activating_enz"/>
</dbReference>
<reference evidence="7" key="2">
    <citation type="journal article" date="2022" name="Proc. Natl. Acad. Sci. U.S.A.">
        <title>Diploid-dominant life cycles characterize the early evolution of Fungi.</title>
        <authorList>
            <person name="Amses K.R."/>
            <person name="Simmons D.R."/>
            <person name="Longcore J.E."/>
            <person name="Mondo S.J."/>
            <person name="Seto K."/>
            <person name="Jeronimo G.H."/>
            <person name="Bonds A.E."/>
            <person name="Quandt C.A."/>
            <person name="Davis W.J."/>
            <person name="Chang Y."/>
            <person name="Federici B.A."/>
            <person name="Kuo A."/>
            <person name="LaButti K."/>
            <person name="Pangilinan J."/>
            <person name="Andreopoulos W."/>
            <person name="Tritt A."/>
            <person name="Riley R."/>
            <person name="Hundley H."/>
            <person name="Johnson J."/>
            <person name="Lipzen A."/>
            <person name="Barry K."/>
            <person name="Lang B.F."/>
            <person name="Cuomo C.A."/>
            <person name="Buchler N.E."/>
            <person name="Grigoriev I.V."/>
            <person name="Spatafora J.W."/>
            <person name="Stajich J.E."/>
            <person name="James T.Y."/>
        </authorList>
    </citation>
    <scope>NUCLEOTIDE SEQUENCE</scope>
    <source>
        <strain evidence="7">AG</strain>
    </source>
</reference>
<reference evidence="7" key="1">
    <citation type="submission" date="2021-06" db="EMBL/GenBank/DDBJ databases">
        <authorList>
            <consortium name="DOE Joint Genome Institute"/>
            <person name="Mondo S.J."/>
            <person name="Amses K.R."/>
            <person name="Simmons D.R."/>
            <person name="Longcore J.E."/>
            <person name="Seto K."/>
            <person name="Alves G.H."/>
            <person name="Bonds A.E."/>
            <person name="Quandt C.A."/>
            <person name="Davis W.J."/>
            <person name="Chang Y."/>
            <person name="Letcher P.M."/>
            <person name="Powell M.J."/>
            <person name="Kuo A."/>
            <person name="Labutti K."/>
            <person name="Pangilinan J."/>
            <person name="Andreopoulos W."/>
            <person name="Tritt A."/>
            <person name="Riley R."/>
            <person name="Hundley H."/>
            <person name="Johnson J."/>
            <person name="Lipzen A."/>
            <person name="Barry K."/>
            <person name="Berbee M.L."/>
            <person name="Buchler N.E."/>
            <person name="Grigoriev I.V."/>
            <person name="Spatafora J.W."/>
            <person name="Stajich J.E."/>
            <person name="James T.Y."/>
        </authorList>
    </citation>
    <scope>NUCLEOTIDE SEQUENCE</scope>
    <source>
        <strain evidence="7">AG</strain>
    </source>
</reference>
<evidence type="ECO:0000256" key="2">
    <source>
        <dbReference type="ARBA" id="ARBA00006868"/>
    </source>
</evidence>
<protein>
    <recommendedName>
        <fullName evidence="3 5">NEDD8-activating enzyme E1 regulatory subunit</fullName>
    </recommendedName>
</protein>
<name>A0AAD5EGV5_UMBRA</name>
<dbReference type="GO" id="GO:0045116">
    <property type="term" value="P:protein neddylation"/>
    <property type="evidence" value="ECO:0007669"/>
    <property type="project" value="UniProtKB-UniRule"/>
</dbReference>
<evidence type="ECO:0000256" key="1">
    <source>
        <dbReference type="ARBA" id="ARBA00005032"/>
    </source>
</evidence>
<evidence type="ECO:0000256" key="4">
    <source>
        <dbReference type="ARBA" id="ARBA00022786"/>
    </source>
</evidence>
<dbReference type="PANTHER" id="PTHR10953:SF29">
    <property type="entry name" value="NEDD8-ACTIVATING ENZYME E1 REGULATORY SUBUNIT"/>
    <property type="match status" value="1"/>
</dbReference>
<dbReference type="Pfam" id="PF00899">
    <property type="entry name" value="ThiF"/>
    <property type="match status" value="1"/>
</dbReference>
<dbReference type="Gene3D" id="3.40.50.720">
    <property type="entry name" value="NAD(P)-binding Rossmann-like Domain"/>
    <property type="match status" value="2"/>
</dbReference>
<evidence type="ECO:0000256" key="5">
    <source>
        <dbReference type="PIRNR" id="PIRNR039099"/>
    </source>
</evidence>
<proteinExistence type="inferred from homology"/>
<dbReference type="InterPro" id="IPR000594">
    <property type="entry name" value="ThiF_NAD_FAD-bd"/>
</dbReference>
<dbReference type="SUPFAM" id="SSF69572">
    <property type="entry name" value="Activating enzymes of the ubiquitin-like proteins"/>
    <property type="match status" value="1"/>
</dbReference>
<comment type="function">
    <text evidence="5">Regulatory subunit of the dimeric UBA3-ULA1 E1 enzyme.</text>
</comment>
<dbReference type="CDD" id="cd01493">
    <property type="entry name" value="APPBP1_RUB"/>
    <property type="match status" value="1"/>
</dbReference>
<gene>
    <name evidence="7" type="ORF">K450DRAFT_224643</name>
</gene>
<evidence type="ECO:0000259" key="6">
    <source>
        <dbReference type="Pfam" id="PF00899"/>
    </source>
</evidence>
<keyword evidence="4 5" id="KW-0833">Ubl conjugation pathway</keyword>
<dbReference type="EMBL" id="MU620897">
    <property type="protein sequence ID" value="KAI8583192.1"/>
    <property type="molecule type" value="Genomic_DNA"/>
</dbReference>